<gene>
    <name evidence="6" type="ORF">LSH36_202g03035</name>
</gene>
<dbReference type="SMART" id="SM00479">
    <property type="entry name" value="EXOIII"/>
    <property type="match status" value="1"/>
</dbReference>
<dbReference type="GO" id="GO:0000175">
    <property type="term" value="F:3'-5'-RNA exonuclease activity"/>
    <property type="evidence" value="ECO:0007669"/>
    <property type="project" value="InterPro"/>
</dbReference>
<keyword evidence="7" id="KW-1185">Reference proteome</keyword>
<keyword evidence="4" id="KW-0269">Exonuclease</keyword>
<evidence type="ECO:0000256" key="4">
    <source>
        <dbReference type="ARBA" id="ARBA00022839"/>
    </source>
</evidence>
<dbReference type="Pfam" id="PF00929">
    <property type="entry name" value="RNase_T"/>
    <property type="match status" value="1"/>
</dbReference>
<dbReference type="InterPro" id="IPR022894">
    <property type="entry name" value="Oligoribonuclease"/>
</dbReference>
<dbReference type="Proteomes" id="UP001208570">
    <property type="component" value="Unassembled WGS sequence"/>
</dbReference>
<accession>A0AAD9JPM3</accession>
<dbReference type="PANTHER" id="PTHR11046:SF0">
    <property type="entry name" value="OLIGORIBONUCLEASE, MITOCHONDRIAL"/>
    <property type="match status" value="1"/>
</dbReference>
<reference evidence="6" key="1">
    <citation type="journal article" date="2023" name="Mol. Biol. Evol.">
        <title>Third-Generation Sequencing Reveals the Adaptive Role of the Epigenome in Three Deep-Sea Polychaetes.</title>
        <authorList>
            <person name="Perez M."/>
            <person name="Aroh O."/>
            <person name="Sun Y."/>
            <person name="Lan Y."/>
            <person name="Juniper S.K."/>
            <person name="Young C.R."/>
            <person name="Angers B."/>
            <person name="Qian P.Y."/>
        </authorList>
    </citation>
    <scope>NUCLEOTIDE SEQUENCE</scope>
    <source>
        <strain evidence="6">P08H-3</strain>
    </source>
</reference>
<evidence type="ECO:0000256" key="1">
    <source>
        <dbReference type="ARBA" id="ARBA00009921"/>
    </source>
</evidence>
<dbReference type="InterPro" id="IPR036397">
    <property type="entry name" value="RNaseH_sf"/>
</dbReference>
<dbReference type="PANTHER" id="PTHR11046">
    <property type="entry name" value="OLIGORIBONUCLEASE, MITOCHONDRIAL"/>
    <property type="match status" value="1"/>
</dbReference>
<dbReference type="NCBIfam" id="NF003765">
    <property type="entry name" value="PRK05359.1"/>
    <property type="match status" value="1"/>
</dbReference>
<keyword evidence="3" id="KW-0378">Hydrolase</keyword>
<comment type="caution">
    <text evidence="6">The sequence shown here is derived from an EMBL/GenBank/DDBJ whole genome shotgun (WGS) entry which is preliminary data.</text>
</comment>
<dbReference type="SUPFAM" id="SSF53098">
    <property type="entry name" value="Ribonuclease H-like"/>
    <property type="match status" value="1"/>
</dbReference>
<sequence>MFRVISDWSYLLLRREIGRTMASINISKSGEVNRLVWVDLEMSGLDVNNDHILEMACLISDGQLNLIAEGPDLVIHQPDEVLEQMEDWCKEHHGQSGLTAAVRQSEISLNEAEGKMLDFISQHTQQGKSPLAGNSVHMDRLFLQKYMPRFTSHLHYRIVDVSTVKELCRRWYPKELKGAPAKALNHRALDDIHESMKELQYYKKVIFK</sequence>
<dbReference type="FunFam" id="3.30.420.10:FF:000003">
    <property type="entry name" value="Oligoribonuclease"/>
    <property type="match status" value="1"/>
</dbReference>
<evidence type="ECO:0000313" key="6">
    <source>
        <dbReference type="EMBL" id="KAK2156899.1"/>
    </source>
</evidence>
<dbReference type="EMBL" id="JAODUP010000202">
    <property type="protein sequence ID" value="KAK2156899.1"/>
    <property type="molecule type" value="Genomic_DNA"/>
</dbReference>
<feature type="domain" description="Exonuclease" evidence="5">
    <location>
        <begin position="34"/>
        <end position="208"/>
    </location>
</feature>
<dbReference type="AlphaFoldDB" id="A0AAD9JPM3"/>
<name>A0AAD9JPM3_9ANNE</name>
<dbReference type="InterPro" id="IPR012337">
    <property type="entry name" value="RNaseH-like_sf"/>
</dbReference>
<protein>
    <recommendedName>
        <fullName evidence="5">Exonuclease domain-containing protein</fullName>
    </recommendedName>
</protein>
<dbReference type="InterPro" id="IPR013520">
    <property type="entry name" value="Ribonucl_H"/>
</dbReference>
<dbReference type="CDD" id="cd06135">
    <property type="entry name" value="Orn"/>
    <property type="match status" value="1"/>
</dbReference>
<proteinExistence type="inferred from homology"/>
<evidence type="ECO:0000259" key="5">
    <source>
        <dbReference type="SMART" id="SM00479"/>
    </source>
</evidence>
<dbReference type="Gene3D" id="3.30.420.10">
    <property type="entry name" value="Ribonuclease H-like superfamily/Ribonuclease H"/>
    <property type="match status" value="1"/>
</dbReference>
<keyword evidence="2" id="KW-0540">Nuclease</keyword>
<evidence type="ECO:0000256" key="2">
    <source>
        <dbReference type="ARBA" id="ARBA00022722"/>
    </source>
</evidence>
<comment type="similarity">
    <text evidence="1">Belongs to the oligoribonuclease family.</text>
</comment>
<evidence type="ECO:0000313" key="7">
    <source>
        <dbReference type="Proteomes" id="UP001208570"/>
    </source>
</evidence>
<evidence type="ECO:0000256" key="3">
    <source>
        <dbReference type="ARBA" id="ARBA00022801"/>
    </source>
</evidence>
<organism evidence="6 7">
    <name type="scientific">Paralvinella palmiformis</name>
    <dbReference type="NCBI Taxonomy" id="53620"/>
    <lineage>
        <taxon>Eukaryota</taxon>
        <taxon>Metazoa</taxon>
        <taxon>Spiralia</taxon>
        <taxon>Lophotrochozoa</taxon>
        <taxon>Annelida</taxon>
        <taxon>Polychaeta</taxon>
        <taxon>Sedentaria</taxon>
        <taxon>Canalipalpata</taxon>
        <taxon>Terebellida</taxon>
        <taxon>Terebelliformia</taxon>
        <taxon>Alvinellidae</taxon>
        <taxon>Paralvinella</taxon>
    </lineage>
</organism>
<dbReference type="GO" id="GO:0005739">
    <property type="term" value="C:mitochondrion"/>
    <property type="evidence" value="ECO:0007669"/>
    <property type="project" value="TreeGrafter"/>
</dbReference>
<dbReference type="GO" id="GO:0003676">
    <property type="term" value="F:nucleic acid binding"/>
    <property type="evidence" value="ECO:0007669"/>
    <property type="project" value="InterPro"/>
</dbReference>